<feature type="region of interest" description="Disordered" evidence="1">
    <location>
        <begin position="46"/>
        <end position="82"/>
    </location>
</feature>
<dbReference type="SUPFAM" id="SSF90250">
    <property type="entry name" value="Troponin coil-coiled subunits"/>
    <property type="match status" value="1"/>
</dbReference>
<dbReference type="Gene3D" id="1.20.5.350">
    <property type="match status" value="1"/>
</dbReference>
<reference evidence="2" key="1">
    <citation type="journal article" date="2019" name="Sci. Rep.">
        <title>Draft genome of Tanacetum cinerariifolium, the natural source of mosquito coil.</title>
        <authorList>
            <person name="Yamashiro T."/>
            <person name="Shiraishi A."/>
            <person name="Satake H."/>
            <person name="Nakayama K."/>
        </authorList>
    </citation>
    <scope>NUCLEOTIDE SEQUENCE</scope>
</reference>
<dbReference type="AlphaFoldDB" id="A0A699VEY5"/>
<feature type="non-terminal residue" evidence="2">
    <location>
        <position position="1"/>
    </location>
</feature>
<gene>
    <name evidence="2" type="ORF">Tci_905039</name>
</gene>
<accession>A0A699VEY5</accession>
<dbReference type="EMBL" id="BKCJ011431232">
    <property type="protein sequence ID" value="GFD33070.1"/>
    <property type="molecule type" value="Genomic_DNA"/>
</dbReference>
<comment type="caution">
    <text evidence="2">The sequence shown here is derived from an EMBL/GenBank/DDBJ whole genome shotgun (WGS) entry which is preliminary data.</text>
</comment>
<proteinExistence type="predicted"/>
<evidence type="ECO:0000313" key="2">
    <source>
        <dbReference type="EMBL" id="GFD33070.1"/>
    </source>
</evidence>
<name>A0A699VEY5_TANCI</name>
<sequence length="82" mass="9439">GEARLKLKELIELCTKLSDKVLDLEKKKTAQAKEIADLKKRVKKLERKRRSRTSGMNLFKIGTSRRRSLGEDDASKQGRNLK</sequence>
<evidence type="ECO:0000256" key="1">
    <source>
        <dbReference type="SAM" id="MobiDB-lite"/>
    </source>
</evidence>
<organism evidence="2">
    <name type="scientific">Tanacetum cinerariifolium</name>
    <name type="common">Dalmatian daisy</name>
    <name type="synonym">Chrysanthemum cinerariifolium</name>
    <dbReference type="NCBI Taxonomy" id="118510"/>
    <lineage>
        <taxon>Eukaryota</taxon>
        <taxon>Viridiplantae</taxon>
        <taxon>Streptophyta</taxon>
        <taxon>Embryophyta</taxon>
        <taxon>Tracheophyta</taxon>
        <taxon>Spermatophyta</taxon>
        <taxon>Magnoliopsida</taxon>
        <taxon>eudicotyledons</taxon>
        <taxon>Gunneridae</taxon>
        <taxon>Pentapetalae</taxon>
        <taxon>asterids</taxon>
        <taxon>campanulids</taxon>
        <taxon>Asterales</taxon>
        <taxon>Asteraceae</taxon>
        <taxon>Asteroideae</taxon>
        <taxon>Anthemideae</taxon>
        <taxon>Anthemidinae</taxon>
        <taxon>Tanacetum</taxon>
    </lineage>
</organism>
<dbReference type="InterPro" id="IPR038077">
    <property type="entry name" value="Troponin_sf"/>
</dbReference>
<protein>
    <submittedName>
        <fullName evidence="2">Uncharacterized protein</fullName>
    </submittedName>
</protein>